<evidence type="ECO:0000259" key="1">
    <source>
        <dbReference type="Pfam" id="PF01612"/>
    </source>
</evidence>
<comment type="caution">
    <text evidence="3">The sequence shown here is derived from an EMBL/GenBank/DDBJ whole genome shotgun (WGS) entry which is preliminary data.</text>
</comment>
<dbReference type="Gene3D" id="3.30.420.10">
    <property type="entry name" value="Ribonuclease H-like superfamily/Ribonuclease H"/>
    <property type="match status" value="1"/>
</dbReference>
<gene>
    <name evidence="3" type="ORF">AAG570_004286</name>
</gene>
<dbReference type="InterPro" id="IPR002562">
    <property type="entry name" value="3'-5'_exonuclease_dom"/>
</dbReference>
<dbReference type="Pfam" id="PF01927">
    <property type="entry name" value="Mut7-C"/>
    <property type="match status" value="1"/>
</dbReference>
<dbReference type="InterPro" id="IPR036397">
    <property type="entry name" value="RNaseH_sf"/>
</dbReference>
<dbReference type="InterPro" id="IPR052408">
    <property type="entry name" value="Exonuclease_MUT-7-like"/>
</dbReference>
<evidence type="ECO:0000313" key="4">
    <source>
        <dbReference type="Proteomes" id="UP001558652"/>
    </source>
</evidence>
<feature type="domain" description="3'-5' exonuclease" evidence="1">
    <location>
        <begin position="281"/>
        <end position="377"/>
    </location>
</feature>
<dbReference type="InterPro" id="IPR002782">
    <property type="entry name" value="Mut7-C_RNAse_dom"/>
</dbReference>
<dbReference type="EMBL" id="JBFDAA010000016">
    <property type="protein sequence ID" value="KAL1116958.1"/>
    <property type="molecule type" value="Genomic_DNA"/>
</dbReference>
<organism evidence="3 4">
    <name type="scientific">Ranatra chinensis</name>
    <dbReference type="NCBI Taxonomy" id="642074"/>
    <lineage>
        <taxon>Eukaryota</taxon>
        <taxon>Metazoa</taxon>
        <taxon>Ecdysozoa</taxon>
        <taxon>Arthropoda</taxon>
        <taxon>Hexapoda</taxon>
        <taxon>Insecta</taxon>
        <taxon>Pterygota</taxon>
        <taxon>Neoptera</taxon>
        <taxon>Paraneoptera</taxon>
        <taxon>Hemiptera</taxon>
        <taxon>Heteroptera</taxon>
        <taxon>Panheteroptera</taxon>
        <taxon>Nepomorpha</taxon>
        <taxon>Nepidae</taxon>
        <taxon>Ranatrinae</taxon>
        <taxon>Ranatra</taxon>
    </lineage>
</organism>
<dbReference type="PANTHER" id="PTHR47765:SF2">
    <property type="entry name" value="EXONUCLEASE MUT-7 HOMOLOG"/>
    <property type="match status" value="1"/>
</dbReference>
<feature type="domain" description="Mut7-C RNAse" evidence="2">
    <location>
        <begin position="480"/>
        <end position="643"/>
    </location>
</feature>
<sequence>MEAFQVVSRQKNKALSKMVVDVYKLAEGNDKFLTPLKEMLKYHLYKEACEWSVLLELQDHFSVNDFLIPLMLQDKLSVIDDFLKASPRHQIEFVKCLDDILGEKNMSNHLDKIIHELDIPSVHHNTLLKLNQPRGLGKFIKRLVATYNITSDVTPNQSRRTSYSTISYLVHRRYIDKNLNKEAFRELIYDACGSDRDFWWHVIQKVSQAGDAKEGLYWCRQLDIQREEMPGMVRQLYDQGWNEEDEASSSNATESGEFDCWDMDFSNDYFYRLVLPPSSIVIVDTEGGLASLVECGLAGVSRVGIDSEWKPVLNRSRSELALLQIATPDKVYLVDVIALAPFKHLWHELGLILFANQDVVKLGFSLNHDMSMLSRYIELSDANLSGPGYLDLASVWSKLVSDFNFRFPFEALDAYCLLEIYSALERICSENAIPFDEVVRDVMVGSWKQGKSKKKSIGVVKDHKEKIVINEEPVRVEHLKVACDAMLVGLGKQLRRCGVDSVLIPPQSPLDHYISCAVDESRIILTKGNSYRKLCNGKEMMTVDSVKMSEILNINSRQASKVMYPAGYLEENEDCDYFSEEEEEEDYWEPQIKICDKPFITNRSGSKVEVQGVPYEILTRVSEIYICETCGSSYWDDGHFDRVLGSLGSLEVLERL</sequence>
<evidence type="ECO:0000259" key="2">
    <source>
        <dbReference type="Pfam" id="PF01927"/>
    </source>
</evidence>
<evidence type="ECO:0000313" key="3">
    <source>
        <dbReference type="EMBL" id="KAL1116958.1"/>
    </source>
</evidence>
<accession>A0ABD0YD30</accession>
<dbReference type="SUPFAM" id="SSF53098">
    <property type="entry name" value="Ribonuclease H-like"/>
    <property type="match status" value="1"/>
</dbReference>
<keyword evidence="4" id="KW-1185">Reference proteome</keyword>
<dbReference type="Pfam" id="PF01612">
    <property type="entry name" value="DNA_pol_A_exo1"/>
    <property type="match status" value="1"/>
</dbReference>
<evidence type="ECO:0008006" key="5">
    <source>
        <dbReference type="Google" id="ProtNLM"/>
    </source>
</evidence>
<reference evidence="3 4" key="1">
    <citation type="submission" date="2024-07" db="EMBL/GenBank/DDBJ databases">
        <title>Chromosome-level genome assembly of the water stick insect Ranatra chinensis (Heteroptera: Nepidae).</title>
        <authorList>
            <person name="Liu X."/>
        </authorList>
    </citation>
    <scope>NUCLEOTIDE SEQUENCE [LARGE SCALE GENOMIC DNA]</scope>
    <source>
        <strain evidence="3">Cailab_2021Rc</strain>
        <tissue evidence="3">Muscle</tissue>
    </source>
</reference>
<name>A0ABD0YD30_9HEMI</name>
<dbReference type="PANTHER" id="PTHR47765">
    <property type="entry name" value="3'-5' EXONUCLEASE DOMAIN-CONTAINING PROTEIN"/>
    <property type="match status" value="1"/>
</dbReference>
<dbReference type="AlphaFoldDB" id="A0ABD0YD30"/>
<protein>
    <recommendedName>
        <fullName evidence="5">3'-5' exonuclease domain-containing protein</fullName>
    </recommendedName>
</protein>
<dbReference type="Proteomes" id="UP001558652">
    <property type="component" value="Unassembled WGS sequence"/>
</dbReference>
<dbReference type="InterPro" id="IPR012337">
    <property type="entry name" value="RNaseH-like_sf"/>
</dbReference>
<proteinExistence type="predicted"/>